<comment type="caution">
    <text evidence="2">The sequence shown here is derived from an EMBL/GenBank/DDBJ whole genome shotgun (WGS) entry which is preliminary data.</text>
</comment>
<evidence type="ECO:0000313" key="3">
    <source>
        <dbReference type="Proteomes" id="UP001610563"/>
    </source>
</evidence>
<organism evidence="2 3">
    <name type="scientific">Aspergillus keveii</name>
    <dbReference type="NCBI Taxonomy" id="714993"/>
    <lineage>
        <taxon>Eukaryota</taxon>
        <taxon>Fungi</taxon>
        <taxon>Dikarya</taxon>
        <taxon>Ascomycota</taxon>
        <taxon>Pezizomycotina</taxon>
        <taxon>Eurotiomycetes</taxon>
        <taxon>Eurotiomycetidae</taxon>
        <taxon>Eurotiales</taxon>
        <taxon>Aspergillaceae</taxon>
        <taxon>Aspergillus</taxon>
        <taxon>Aspergillus subgen. Nidulantes</taxon>
    </lineage>
</organism>
<gene>
    <name evidence="2" type="ORF">BJX66DRAFT_340567</name>
</gene>
<keyword evidence="3" id="KW-1185">Reference proteome</keyword>
<accession>A0ABR4FXR6</accession>
<evidence type="ECO:0000313" key="2">
    <source>
        <dbReference type="EMBL" id="KAL2788064.1"/>
    </source>
</evidence>
<dbReference type="Proteomes" id="UP001610563">
    <property type="component" value="Unassembled WGS sequence"/>
</dbReference>
<reference evidence="2 3" key="1">
    <citation type="submission" date="2024-07" db="EMBL/GenBank/DDBJ databases">
        <title>Section-level genome sequencing and comparative genomics of Aspergillus sections Usti and Cavernicolus.</title>
        <authorList>
            <consortium name="Lawrence Berkeley National Laboratory"/>
            <person name="Nybo J.L."/>
            <person name="Vesth T.C."/>
            <person name="Theobald S."/>
            <person name="Frisvad J.C."/>
            <person name="Larsen T.O."/>
            <person name="Kjaerboelling I."/>
            <person name="Rothschild-Mancinelli K."/>
            <person name="Lyhne E.K."/>
            <person name="Kogle M.E."/>
            <person name="Barry K."/>
            <person name="Clum A."/>
            <person name="Na H."/>
            <person name="Ledsgaard L."/>
            <person name="Lin J."/>
            <person name="Lipzen A."/>
            <person name="Kuo A."/>
            <person name="Riley R."/>
            <person name="Mondo S."/>
            <person name="Labutti K."/>
            <person name="Haridas S."/>
            <person name="Pangalinan J."/>
            <person name="Salamov A.A."/>
            <person name="Simmons B.A."/>
            <person name="Magnuson J.K."/>
            <person name="Chen J."/>
            <person name="Drula E."/>
            <person name="Henrissat B."/>
            <person name="Wiebenga A."/>
            <person name="Lubbers R.J."/>
            <person name="Gomes A.C."/>
            <person name="Makela M.R."/>
            <person name="Stajich J."/>
            <person name="Grigoriev I.V."/>
            <person name="Mortensen U.H."/>
            <person name="De Vries R.P."/>
            <person name="Baker S.E."/>
            <person name="Andersen M.R."/>
        </authorList>
    </citation>
    <scope>NUCLEOTIDE SEQUENCE [LARGE SCALE GENOMIC DNA]</scope>
    <source>
        <strain evidence="2 3">CBS 209.92</strain>
    </source>
</reference>
<feature type="compositionally biased region" description="Polar residues" evidence="1">
    <location>
        <begin position="17"/>
        <end position="28"/>
    </location>
</feature>
<feature type="region of interest" description="Disordered" evidence="1">
    <location>
        <begin position="1"/>
        <end position="28"/>
    </location>
</feature>
<evidence type="ECO:0000256" key="1">
    <source>
        <dbReference type="SAM" id="MobiDB-lite"/>
    </source>
</evidence>
<proteinExistence type="predicted"/>
<dbReference type="EMBL" id="JBFTWV010000085">
    <property type="protein sequence ID" value="KAL2788064.1"/>
    <property type="molecule type" value="Genomic_DNA"/>
</dbReference>
<sequence>MTTTDSDNRIRKRRSHGSSSDRAPTSTEDGIIEIDYRAGGPVLCESPCISNLFQYALPREHKYYNLVANEAHKVARPIVHLCNDENIGGLVGVHLAGRQSMCALQDEPVPTLLISMDRIQSDEHERDRSVQGKERRSWTDLVRIFRASLRKSLATLRQSGLDQNNLDLDADDFSVEVTDVRFDERESIHPCYPTDAISPVWTDVAEEIMARVLDPTGIFTIGCFRVGGKIYTRDRYWEWTVKESRERCPPTVVIGVDRLVKRDWTQVRETVIAILDARGLDEVAVLIRKDADSRPEKVVGDWDPIPWVSRIADGILVWDLVSTTRVPRGMGLGSDGFNERNPLSPPPEEGLSAEDVQILLKWKRDGVNSKNVHKRHLLAVESPSRKDVEKGIHFLTDGINQPGLDPNGRSDQMREEWKKDREAMKEYLDNSGNLFAEVFALSGLRVAPFTEDASKLSIRDWALIVIVTALAGRELGRLCRHLPITDQSLRTIGRNNSNVRWKYANLKVYHISRPMTDGRKQPILTWEHAMVRNGYVGPLGDERDSGALVLDQAGRAVGMVFGGSMSGYLVYFTSVRDLVDDINRSSTGVKAVRVLGDEF</sequence>
<name>A0ABR4FXR6_9EURO</name>
<protein>
    <submittedName>
        <fullName evidence="2">Uncharacterized protein</fullName>
    </submittedName>
</protein>